<gene>
    <name evidence="1" type="ORF">BO95DRAFT_262344</name>
</gene>
<dbReference type="EMBL" id="KZ825386">
    <property type="protein sequence ID" value="RAH41521.1"/>
    <property type="molecule type" value="Genomic_DNA"/>
</dbReference>
<proteinExistence type="predicted"/>
<name>A0ACD1FX80_9EURO</name>
<reference evidence="1" key="1">
    <citation type="submission" date="2018-02" db="EMBL/GenBank/DDBJ databases">
        <title>The genomes of Aspergillus section Nigri reveals drivers in fungal speciation.</title>
        <authorList>
            <consortium name="DOE Joint Genome Institute"/>
            <person name="Vesth T.C."/>
            <person name="Nybo J."/>
            <person name="Theobald S."/>
            <person name="Brandl J."/>
            <person name="Frisvad J.C."/>
            <person name="Nielsen K.F."/>
            <person name="Lyhne E.K."/>
            <person name="Kogle M.E."/>
            <person name="Kuo A."/>
            <person name="Riley R."/>
            <person name="Clum A."/>
            <person name="Nolan M."/>
            <person name="Lipzen A."/>
            <person name="Salamov A."/>
            <person name="Henrissat B."/>
            <person name="Wiebenga A."/>
            <person name="De vries R.P."/>
            <person name="Grigoriev I.V."/>
            <person name="Mortensen U.H."/>
            <person name="Andersen M.R."/>
            <person name="Baker S.E."/>
        </authorList>
    </citation>
    <scope>NUCLEOTIDE SEQUENCE</scope>
    <source>
        <strain evidence="1">CBS 621.78</strain>
    </source>
</reference>
<evidence type="ECO:0000313" key="2">
    <source>
        <dbReference type="Proteomes" id="UP000249057"/>
    </source>
</evidence>
<sequence length="101" mass="11321">MLAHRRRHPSQGACRPLRVMTRLGKVAVTIIKQSDHCVRISPAGCIVHGFLACSTVIGTRQEDERNGWTKCMLVFKLACGRRCTCCHFKASCRYSVQSIES</sequence>
<dbReference type="Proteomes" id="UP000249057">
    <property type="component" value="Unassembled WGS sequence"/>
</dbReference>
<evidence type="ECO:0000313" key="1">
    <source>
        <dbReference type="EMBL" id="RAH41521.1"/>
    </source>
</evidence>
<accession>A0ACD1FX80</accession>
<protein>
    <submittedName>
        <fullName evidence="1">Uncharacterized protein</fullName>
    </submittedName>
</protein>
<organism evidence="1 2">
    <name type="scientific">Aspergillus brunneoviolaceus CBS 621.78</name>
    <dbReference type="NCBI Taxonomy" id="1450534"/>
    <lineage>
        <taxon>Eukaryota</taxon>
        <taxon>Fungi</taxon>
        <taxon>Dikarya</taxon>
        <taxon>Ascomycota</taxon>
        <taxon>Pezizomycotina</taxon>
        <taxon>Eurotiomycetes</taxon>
        <taxon>Eurotiomycetidae</taxon>
        <taxon>Eurotiales</taxon>
        <taxon>Aspergillaceae</taxon>
        <taxon>Aspergillus</taxon>
        <taxon>Aspergillus subgen. Circumdati</taxon>
    </lineage>
</organism>
<keyword evidence="2" id="KW-1185">Reference proteome</keyword>